<evidence type="ECO:0000313" key="10">
    <source>
        <dbReference type="Proteomes" id="UP001193081"/>
    </source>
</evidence>
<evidence type="ECO:0000256" key="5">
    <source>
        <dbReference type="ARBA" id="ARBA00022989"/>
    </source>
</evidence>
<dbReference type="EMBL" id="SIJK02000019">
    <property type="protein sequence ID" value="MBP1466392.1"/>
    <property type="molecule type" value="Genomic_DNA"/>
</dbReference>
<organism evidence="9 10">
    <name type="scientific">Candidatus Chloroploca mongolica</name>
    <dbReference type="NCBI Taxonomy" id="2528176"/>
    <lineage>
        <taxon>Bacteria</taxon>
        <taxon>Bacillati</taxon>
        <taxon>Chloroflexota</taxon>
        <taxon>Chloroflexia</taxon>
        <taxon>Chloroflexales</taxon>
        <taxon>Chloroflexineae</taxon>
        <taxon>Oscillochloridaceae</taxon>
        <taxon>Candidatus Chloroploca</taxon>
    </lineage>
</organism>
<feature type="transmembrane region" description="Helical" evidence="7">
    <location>
        <begin position="205"/>
        <end position="223"/>
    </location>
</feature>
<dbReference type="PANTHER" id="PTHR23504">
    <property type="entry name" value="MAJOR FACILITATOR SUPERFAMILY DOMAIN-CONTAINING PROTEIN 10"/>
    <property type="match status" value="1"/>
</dbReference>
<feature type="transmembrane region" description="Helical" evidence="7">
    <location>
        <begin position="176"/>
        <end position="199"/>
    </location>
</feature>
<keyword evidence="10" id="KW-1185">Reference proteome</keyword>
<evidence type="ECO:0000256" key="6">
    <source>
        <dbReference type="ARBA" id="ARBA00023136"/>
    </source>
</evidence>
<protein>
    <submittedName>
        <fullName evidence="9">MFS transporter</fullName>
    </submittedName>
</protein>
<dbReference type="SUPFAM" id="SSF103473">
    <property type="entry name" value="MFS general substrate transporter"/>
    <property type="match status" value="1"/>
</dbReference>
<feature type="transmembrane region" description="Helical" evidence="7">
    <location>
        <begin position="257"/>
        <end position="278"/>
    </location>
</feature>
<evidence type="ECO:0000313" key="9">
    <source>
        <dbReference type="EMBL" id="MBP1466392.1"/>
    </source>
</evidence>
<dbReference type="PROSITE" id="PS50850">
    <property type="entry name" value="MFS"/>
    <property type="match status" value="1"/>
</dbReference>
<dbReference type="Proteomes" id="UP001193081">
    <property type="component" value="Unassembled WGS sequence"/>
</dbReference>
<reference evidence="9 10" key="1">
    <citation type="submission" date="2021-03" db="EMBL/GenBank/DDBJ databases">
        <authorList>
            <person name="Grouzdev D.S."/>
        </authorList>
    </citation>
    <scope>NUCLEOTIDE SEQUENCE [LARGE SCALE GENOMIC DNA]</scope>
    <source>
        <strain evidence="9 10">M50-1</strain>
    </source>
</reference>
<evidence type="ECO:0000256" key="1">
    <source>
        <dbReference type="ARBA" id="ARBA00004651"/>
    </source>
</evidence>
<feature type="transmembrane region" description="Helical" evidence="7">
    <location>
        <begin position="321"/>
        <end position="343"/>
    </location>
</feature>
<sequence length="457" mass="48137">MVDKVRAVCYIVGGTFQAAKLLRKTIVKNSRSPLIFIFLTIFIDLLGVGIVLPLLPFYVKMIETNSPAWMAANYALVVGALTASYSLFQFLFAPILGGLSDRFGRRPVLLLSLTGAGFSYVLFGLADRFEPLGATAVLAVLFVSRIAAGITGGSISTAQAYIADITTPETRARGMGLIGAAFGLGFMLGPAIGGLLSTISLSAPAFASATLIFASVIFGYFTLPESLPVERRTEKMGSLNPLRRLSAVVQRESIRPLLMGILLLNLAFAGLQSNFAVFTESRFGFGPMQIAFLFAFIGLMAVIMQGFLIRKLVPMFGEARLAVTGLALMTVAFLGIAFVPVAWMLYPTLALLSIGSGMATPSLTSLISRSVSAQEQGSVLGGTQAMNSLTMIVGPLMAGFLFDTVGPLAPYLTGSVLIGSAAIVLTLVLRPQLVGVPAPQKAPAPLRVEAEMSGSGD</sequence>
<keyword evidence="4 7" id="KW-0812">Transmembrane</keyword>
<proteinExistence type="inferred from homology"/>
<comment type="subcellular location">
    <subcellularLocation>
        <location evidence="1">Cell membrane</location>
        <topology evidence="1">Multi-pass membrane protein</topology>
    </subcellularLocation>
</comment>
<feature type="transmembrane region" description="Helical" evidence="7">
    <location>
        <begin position="408"/>
        <end position="429"/>
    </location>
</feature>
<dbReference type="PRINTS" id="PR01035">
    <property type="entry name" value="TCRTETA"/>
</dbReference>
<keyword evidence="5 7" id="KW-1133">Transmembrane helix</keyword>
<evidence type="ECO:0000259" key="8">
    <source>
        <dbReference type="PROSITE" id="PS50850"/>
    </source>
</evidence>
<gene>
    <name evidence="9" type="ORF">EYB53_011825</name>
</gene>
<dbReference type="PANTHER" id="PTHR23504:SF15">
    <property type="entry name" value="MAJOR FACILITATOR SUPERFAMILY (MFS) PROFILE DOMAIN-CONTAINING PROTEIN"/>
    <property type="match status" value="1"/>
</dbReference>
<feature type="domain" description="Major facilitator superfamily (MFS) profile" evidence="8">
    <location>
        <begin position="33"/>
        <end position="432"/>
    </location>
</feature>
<evidence type="ECO:0000256" key="2">
    <source>
        <dbReference type="ARBA" id="ARBA00007520"/>
    </source>
</evidence>
<dbReference type="Pfam" id="PF07690">
    <property type="entry name" value="MFS_1"/>
    <property type="match status" value="1"/>
</dbReference>
<comment type="similarity">
    <text evidence="2">Belongs to the major facilitator superfamily. TCR/Tet family.</text>
</comment>
<feature type="transmembrane region" description="Helical" evidence="7">
    <location>
        <begin position="108"/>
        <end position="126"/>
    </location>
</feature>
<dbReference type="PROSITE" id="PS00216">
    <property type="entry name" value="SUGAR_TRANSPORT_1"/>
    <property type="match status" value="1"/>
</dbReference>
<dbReference type="InterPro" id="IPR011701">
    <property type="entry name" value="MFS"/>
</dbReference>
<feature type="transmembrane region" description="Helical" evidence="7">
    <location>
        <begin position="34"/>
        <end position="59"/>
    </location>
</feature>
<dbReference type="InterPro" id="IPR005829">
    <property type="entry name" value="Sugar_transporter_CS"/>
</dbReference>
<comment type="caution">
    <text evidence="9">The sequence shown here is derived from an EMBL/GenBank/DDBJ whole genome shotgun (WGS) entry which is preliminary data.</text>
</comment>
<name>A0ABS4DAD3_9CHLR</name>
<dbReference type="Gene3D" id="1.20.1250.20">
    <property type="entry name" value="MFS general substrate transporter like domains"/>
    <property type="match status" value="1"/>
</dbReference>
<dbReference type="InterPro" id="IPR036259">
    <property type="entry name" value="MFS_trans_sf"/>
</dbReference>
<evidence type="ECO:0000256" key="7">
    <source>
        <dbReference type="SAM" id="Phobius"/>
    </source>
</evidence>
<feature type="transmembrane region" description="Helical" evidence="7">
    <location>
        <begin position="290"/>
        <end position="309"/>
    </location>
</feature>
<keyword evidence="3" id="KW-0813">Transport</keyword>
<feature type="transmembrane region" description="Helical" evidence="7">
    <location>
        <begin position="71"/>
        <end position="96"/>
    </location>
</feature>
<accession>A0ABS4DAD3</accession>
<dbReference type="InterPro" id="IPR020846">
    <property type="entry name" value="MFS_dom"/>
</dbReference>
<evidence type="ECO:0000256" key="4">
    <source>
        <dbReference type="ARBA" id="ARBA00022692"/>
    </source>
</evidence>
<feature type="transmembrane region" description="Helical" evidence="7">
    <location>
        <begin position="132"/>
        <end position="155"/>
    </location>
</feature>
<evidence type="ECO:0000256" key="3">
    <source>
        <dbReference type="ARBA" id="ARBA00022448"/>
    </source>
</evidence>
<keyword evidence="6 7" id="KW-0472">Membrane</keyword>
<dbReference type="InterPro" id="IPR001958">
    <property type="entry name" value="Tet-R_TetA/multi-R_MdtG-like"/>
</dbReference>